<evidence type="ECO:0000256" key="11">
    <source>
        <dbReference type="PIRNR" id="PIRNR036692"/>
    </source>
</evidence>
<evidence type="ECO:0000313" key="15">
    <source>
        <dbReference type="Proteomes" id="UP000670947"/>
    </source>
</evidence>
<dbReference type="EMBL" id="JAGGDJ010000013">
    <property type="protein sequence ID" value="MBO7745917.1"/>
    <property type="molecule type" value="Genomic_DNA"/>
</dbReference>
<evidence type="ECO:0000313" key="14">
    <source>
        <dbReference type="EMBL" id="MBO7745917.1"/>
    </source>
</evidence>
<comment type="similarity">
    <text evidence="3 11 12">Belongs to the iron-sulfur dependent L-serine dehydratase family.</text>
</comment>
<accession>A0ABS3WC98</accession>
<comment type="catalytic activity">
    <reaction evidence="10 11 12">
        <text>L-serine = pyruvate + NH4(+)</text>
        <dbReference type="Rhea" id="RHEA:19169"/>
        <dbReference type="ChEBI" id="CHEBI:15361"/>
        <dbReference type="ChEBI" id="CHEBI:28938"/>
        <dbReference type="ChEBI" id="CHEBI:33384"/>
        <dbReference type="EC" id="4.3.1.17"/>
    </reaction>
</comment>
<name>A0ABS3WC98_9BACL</name>
<dbReference type="PANTHER" id="PTHR30182">
    <property type="entry name" value="L-SERINE DEHYDRATASE"/>
    <property type="match status" value="1"/>
</dbReference>
<proteinExistence type="inferred from homology"/>
<dbReference type="InterPro" id="IPR051318">
    <property type="entry name" value="Fe-S_L-Ser"/>
</dbReference>
<evidence type="ECO:0000259" key="13">
    <source>
        <dbReference type="PROSITE" id="PS51671"/>
    </source>
</evidence>
<dbReference type="Proteomes" id="UP000670947">
    <property type="component" value="Unassembled WGS sequence"/>
</dbReference>
<dbReference type="InterPro" id="IPR029009">
    <property type="entry name" value="ASB_dom_sf"/>
</dbReference>
<evidence type="ECO:0000256" key="4">
    <source>
        <dbReference type="ARBA" id="ARBA00022432"/>
    </source>
</evidence>
<dbReference type="InterPro" id="IPR002912">
    <property type="entry name" value="ACT_dom"/>
</dbReference>
<dbReference type="InterPro" id="IPR004643">
    <property type="entry name" value="Fe-S_L-Ser_bsu"/>
</dbReference>
<dbReference type="NCBIfam" id="TIGR00719">
    <property type="entry name" value="sda_beta"/>
    <property type="match status" value="1"/>
</dbReference>
<dbReference type="Gene3D" id="3.30.1330.90">
    <property type="entry name" value="D-3-phosphoglycerate dehydrogenase, domain 3"/>
    <property type="match status" value="1"/>
</dbReference>
<evidence type="ECO:0000256" key="9">
    <source>
        <dbReference type="ARBA" id="ARBA00023239"/>
    </source>
</evidence>
<comment type="cofactor">
    <cofactor evidence="1 12">
        <name>[4Fe-4S] cluster</name>
        <dbReference type="ChEBI" id="CHEBI:49883"/>
    </cofactor>
</comment>
<evidence type="ECO:0000256" key="7">
    <source>
        <dbReference type="ARBA" id="ARBA00023004"/>
    </source>
</evidence>
<evidence type="ECO:0000256" key="1">
    <source>
        <dbReference type="ARBA" id="ARBA00001966"/>
    </source>
</evidence>
<feature type="domain" description="ACT" evidence="13">
    <location>
        <begin position="148"/>
        <end position="221"/>
    </location>
</feature>
<keyword evidence="9 11" id="KW-0456">Lyase</keyword>
<keyword evidence="8 11" id="KW-0411">Iron-sulfur</keyword>
<dbReference type="PANTHER" id="PTHR30182:SF12">
    <property type="entry name" value="L-SERINE DEHYDRATASE, BETA CHAIN-RELATED"/>
    <property type="match status" value="1"/>
</dbReference>
<dbReference type="Gene3D" id="3.30.70.260">
    <property type="match status" value="1"/>
</dbReference>
<organism evidence="14 15">
    <name type="scientific">Paenibacillus artemisiicola</name>
    <dbReference type="NCBI Taxonomy" id="1172618"/>
    <lineage>
        <taxon>Bacteria</taxon>
        <taxon>Bacillati</taxon>
        <taxon>Bacillota</taxon>
        <taxon>Bacilli</taxon>
        <taxon>Bacillales</taxon>
        <taxon>Paenibacillaceae</taxon>
        <taxon>Paenibacillus</taxon>
    </lineage>
</organism>
<keyword evidence="6 11" id="KW-0479">Metal-binding</keyword>
<evidence type="ECO:0000256" key="2">
    <source>
        <dbReference type="ARBA" id="ARBA00004742"/>
    </source>
</evidence>
<keyword evidence="5 11" id="KW-0004">4Fe-4S</keyword>
<gene>
    <name evidence="14" type="primary">sdaAB</name>
    <name evidence="14" type="ORF">I8J29_17050</name>
</gene>
<protein>
    <recommendedName>
        <fullName evidence="11">L-serine deaminase</fullName>
    </recommendedName>
</protein>
<comment type="pathway">
    <text evidence="2 11">Carbohydrate biosynthesis; gluconeogenesis.</text>
</comment>
<keyword evidence="15" id="KW-1185">Reference proteome</keyword>
<dbReference type="InterPro" id="IPR005131">
    <property type="entry name" value="Ser_deHydtase_bsu"/>
</dbReference>
<evidence type="ECO:0000256" key="3">
    <source>
        <dbReference type="ARBA" id="ARBA00008636"/>
    </source>
</evidence>
<dbReference type="SUPFAM" id="SSF143548">
    <property type="entry name" value="Serine metabolism enzymes domain"/>
    <property type="match status" value="1"/>
</dbReference>
<dbReference type="InterPro" id="IPR045865">
    <property type="entry name" value="ACT-like_dom_sf"/>
</dbReference>
<evidence type="ECO:0000256" key="5">
    <source>
        <dbReference type="ARBA" id="ARBA00022485"/>
    </source>
</evidence>
<sequence length="221" mass="22328">MRFKDVFAIIGPVMVGPSSSHTAGAARLGRAARQLLGDVPERAVVTLYGSFAETFAGHGTDLAIVGGLLDFAADDGRIPSAFAEAEQAGMGVTIRRGAGTKPHPNYAEIEAARGVRTVSVGGASVGGGTIEIHEINGFKAGCSGHYPAIAVTHADRVGVLAAIAQAIGGAGLNIGYLQTGRQGRGGAALTVAECDRMPDEALLAAIASLPHVAEAAVIHLN</sequence>
<dbReference type="SUPFAM" id="SSF55021">
    <property type="entry name" value="ACT-like"/>
    <property type="match status" value="1"/>
</dbReference>
<evidence type="ECO:0000256" key="10">
    <source>
        <dbReference type="ARBA" id="ARBA00049406"/>
    </source>
</evidence>
<comment type="caution">
    <text evidence="14">The sequence shown here is derived from an EMBL/GenBank/DDBJ whole genome shotgun (WGS) entry which is preliminary data.</text>
</comment>
<dbReference type="GO" id="GO:0003941">
    <property type="term" value="F:L-serine ammonia-lyase activity"/>
    <property type="evidence" value="ECO:0007669"/>
    <property type="project" value="UniProtKB-EC"/>
</dbReference>
<dbReference type="Pfam" id="PF01842">
    <property type="entry name" value="ACT"/>
    <property type="match status" value="1"/>
</dbReference>
<evidence type="ECO:0000256" key="8">
    <source>
        <dbReference type="ARBA" id="ARBA00023014"/>
    </source>
</evidence>
<reference evidence="14 15" key="1">
    <citation type="submission" date="2021-03" db="EMBL/GenBank/DDBJ databases">
        <title>Paenibacillus artemisicola MWE-103 whole genome sequence.</title>
        <authorList>
            <person name="Ham Y.J."/>
        </authorList>
    </citation>
    <scope>NUCLEOTIDE SEQUENCE [LARGE SCALE GENOMIC DNA]</scope>
    <source>
        <strain evidence="14 15">MWE-103</strain>
    </source>
</reference>
<evidence type="ECO:0000256" key="12">
    <source>
        <dbReference type="RuleBase" id="RU366059"/>
    </source>
</evidence>
<dbReference type="RefSeq" id="WP_208848738.1">
    <property type="nucleotide sequence ID" value="NZ_JAGGDJ010000013.1"/>
</dbReference>
<keyword evidence="4 11" id="KW-0312">Gluconeogenesis</keyword>
<dbReference type="Pfam" id="PF03315">
    <property type="entry name" value="SDH_beta"/>
    <property type="match status" value="1"/>
</dbReference>
<dbReference type="PIRSF" id="PIRSF036692">
    <property type="entry name" value="SDH_B"/>
    <property type="match status" value="1"/>
</dbReference>
<keyword evidence="7 11" id="KW-0408">Iron</keyword>
<evidence type="ECO:0000256" key="6">
    <source>
        <dbReference type="ARBA" id="ARBA00022723"/>
    </source>
</evidence>
<dbReference type="PROSITE" id="PS51671">
    <property type="entry name" value="ACT"/>
    <property type="match status" value="1"/>
</dbReference>